<dbReference type="InParanoid" id="T0Q001"/>
<dbReference type="GO" id="GO:0071013">
    <property type="term" value="C:catalytic step 2 spliceosome"/>
    <property type="evidence" value="ECO:0007669"/>
    <property type="project" value="TreeGrafter"/>
</dbReference>
<dbReference type="GO" id="GO:0005686">
    <property type="term" value="C:U2 snRNP"/>
    <property type="evidence" value="ECO:0007669"/>
    <property type="project" value="TreeGrafter"/>
</dbReference>
<evidence type="ECO:0008006" key="3">
    <source>
        <dbReference type="Google" id="ProtNLM"/>
    </source>
</evidence>
<dbReference type="VEuPathDB" id="FungiDB:SDRG_11091"/>
<proteinExistence type="predicted"/>
<dbReference type="Proteomes" id="UP000030762">
    <property type="component" value="Unassembled WGS sequence"/>
</dbReference>
<evidence type="ECO:0000313" key="2">
    <source>
        <dbReference type="Proteomes" id="UP000030762"/>
    </source>
</evidence>
<dbReference type="GeneID" id="19951818"/>
<reference evidence="1 2" key="1">
    <citation type="submission" date="2012-04" db="EMBL/GenBank/DDBJ databases">
        <title>The Genome Sequence of Saprolegnia declina VS20.</title>
        <authorList>
            <consortium name="The Broad Institute Genome Sequencing Platform"/>
            <person name="Russ C."/>
            <person name="Nusbaum C."/>
            <person name="Tyler B."/>
            <person name="van West P."/>
            <person name="Dieguez-Uribeondo J."/>
            <person name="de Bruijn I."/>
            <person name="Tripathy S."/>
            <person name="Jiang R."/>
            <person name="Young S.K."/>
            <person name="Zeng Q."/>
            <person name="Gargeya S."/>
            <person name="Fitzgerald M."/>
            <person name="Haas B."/>
            <person name="Abouelleil A."/>
            <person name="Alvarado L."/>
            <person name="Arachchi H.M."/>
            <person name="Berlin A."/>
            <person name="Chapman S.B."/>
            <person name="Goldberg J."/>
            <person name="Griggs A."/>
            <person name="Gujja S."/>
            <person name="Hansen M."/>
            <person name="Howarth C."/>
            <person name="Imamovic A."/>
            <person name="Larimer J."/>
            <person name="McCowen C."/>
            <person name="Montmayeur A."/>
            <person name="Murphy C."/>
            <person name="Neiman D."/>
            <person name="Pearson M."/>
            <person name="Priest M."/>
            <person name="Roberts A."/>
            <person name="Saif S."/>
            <person name="Shea T."/>
            <person name="Sisk P."/>
            <person name="Sykes S."/>
            <person name="Wortman J."/>
            <person name="Nusbaum C."/>
            <person name="Birren B."/>
        </authorList>
    </citation>
    <scope>NUCLEOTIDE SEQUENCE [LARGE SCALE GENOMIC DNA]</scope>
    <source>
        <strain evidence="1 2">VS20</strain>
    </source>
</reference>
<dbReference type="STRING" id="1156394.T0Q001"/>
<dbReference type="InterPro" id="IPR052092">
    <property type="entry name" value="SF3A2"/>
</dbReference>
<accession>T0Q001</accession>
<protein>
    <recommendedName>
        <fullName evidence="3">C2H2-type domain-containing protein</fullName>
    </recommendedName>
</protein>
<dbReference type="PANTHER" id="PTHR23205:SF0">
    <property type="entry name" value="SPLICING FACTOR 3A SUBUNIT 2"/>
    <property type="match status" value="1"/>
</dbReference>
<dbReference type="AlphaFoldDB" id="T0Q001"/>
<dbReference type="OrthoDB" id="10530604at2759"/>
<dbReference type="GO" id="GO:0071004">
    <property type="term" value="C:U2-type prespliceosome"/>
    <property type="evidence" value="ECO:0007669"/>
    <property type="project" value="TreeGrafter"/>
</dbReference>
<gene>
    <name evidence="1" type="ORF">SDRG_11091</name>
</gene>
<dbReference type="PANTHER" id="PTHR23205">
    <property type="entry name" value="SPLICING FACTOR 3A SUBUNIT 2"/>
    <property type="match status" value="1"/>
</dbReference>
<dbReference type="eggNOG" id="KOG0227">
    <property type="taxonomic scope" value="Eukaryota"/>
</dbReference>
<organism evidence="1 2">
    <name type="scientific">Saprolegnia diclina (strain VS20)</name>
    <dbReference type="NCBI Taxonomy" id="1156394"/>
    <lineage>
        <taxon>Eukaryota</taxon>
        <taxon>Sar</taxon>
        <taxon>Stramenopiles</taxon>
        <taxon>Oomycota</taxon>
        <taxon>Saprolegniomycetes</taxon>
        <taxon>Saprolegniales</taxon>
        <taxon>Saprolegniaceae</taxon>
        <taxon>Saprolegnia</taxon>
    </lineage>
</organism>
<dbReference type="EMBL" id="JH767170">
    <property type="protein sequence ID" value="EQC31164.1"/>
    <property type="molecule type" value="Genomic_DNA"/>
</dbReference>
<sequence length="184" mass="20716">MDSNRSTTQAVAANQDANVARRERLRRLALETVDLVANPNILVQQLVGFECRLCASWHANEAQYMAHTRDAGHQYNLLARTSADRMLPPGRPPMRRPTTYTMTTRRDPDTQANIAHIQVFCPWSQGDFECKVDSDGDKQYLRAHCTGHEVVDIDLSHHGVIVSRVASWDELSKTLTIDVTFGTL</sequence>
<keyword evidence="2" id="KW-1185">Reference proteome</keyword>
<name>T0Q001_SAPDV</name>
<evidence type="ECO:0000313" key="1">
    <source>
        <dbReference type="EMBL" id="EQC31164.1"/>
    </source>
</evidence>
<dbReference type="GO" id="GO:0000245">
    <property type="term" value="P:spliceosomal complex assembly"/>
    <property type="evidence" value="ECO:0007669"/>
    <property type="project" value="TreeGrafter"/>
</dbReference>
<dbReference type="RefSeq" id="XP_008615337.1">
    <property type="nucleotide sequence ID" value="XM_008617115.1"/>
</dbReference>